<feature type="transmembrane region" description="Helical" evidence="1">
    <location>
        <begin position="35"/>
        <end position="58"/>
    </location>
</feature>
<keyword evidence="1" id="KW-0812">Transmembrane</keyword>
<sequence length="67" mass="6891">MDLRTISKGIAGGVAGALIGNGTMIAMTAEQTAAMPWWGVILANVIYIGVGYGLVYLAPRNTTPPAN</sequence>
<evidence type="ECO:0000313" key="3">
    <source>
        <dbReference type="Proteomes" id="UP000078272"/>
    </source>
</evidence>
<keyword evidence="1" id="KW-1133">Transmembrane helix</keyword>
<dbReference type="EMBL" id="LDPZ01000026">
    <property type="protein sequence ID" value="KTQ94990.1"/>
    <property type="molecule type" value="Genomic_DNA"/>
</dbReference>
<dbReference type="AlphaFoldDB" id="A0A175R741"/>
<dbReference type="RefSeq" id="WP_058635464.1">
    <property type="nucleotide sequence ID" value="NZ_LDPZ01000026.1"/>
</dbReference>
<accession>A0A175R741</accession>
<dbReference type="Proteomes" id="UP000078272">
    <property type="component" value="Unassembled WGS sequence"/>
</dbReference>
<protein>
    <submittedName>
        <fullName evidence="2">Uncharacterized protein</fullName>
    </submittedName>
</protein>
<evidence type="ECO:0000313" key="2">
    <source>
        <dbReference type="EMBL" id="KTQ94990.1"/>
    </source>
</evidence>
<keyword evidence="1" id="KW-0472">Membrane</keyword>
<feature type="transmembrane region" description="Helical" evidence="1">
    <location>
        <begin position="9"/>
        <end position="29"/>
    </location>
</feature>
<proteinExistence type="predicted"/>
<gene>
    <name evidence="2" type="ORF">NS226_13750</name>
</gene>
<organism evidence="2 3">
    <name type="scientific">Aureimonas ureilytica</name>
    <dbReference type="NCBI Taxonomy" id="401562"/>
    <lineage>
        <taxon>Bacteria</taxon>
        <taxon>Pseudomonadati</taxon>
        <taxon>Pseudomonadota</taxon>
        <taxon>Alphaproteobacteria</taxon>
        <taxon>Hyphomicrobiales</taxon>
        <taxon>Aurantimonadaceae</taxon>
        <taxon>Aureimonas</taxon>
    </lineage>
</organism>
<evidence type="ECO:0000256" key="1">
    <source>
        <dbReference type="SAM" id="Phobius"/>
    </source>
</evidence>
<dbReference type="PATRIC" id="fig|401562.3.peg.2349"/>
<reference evidence="2 3" key="1">
    <citation type="journal article" date="2016" name="Front. Microbiol.">
        <title>Genomic Resource of Rice Seed Associated Bacteria.</title>
        <authorList>
            <person name="Midha S."/>
            <person name="Bansal K."/>
            <person name="Sharma S."/>
            <person name="Kumar N."/>
            <person name="Patil P.P."/>
            <person name="Chaudhry V."/>
            <person name="Patil P.B."/>
        </authorList>
    </citation>
    <scope>NUCLEOTIDE SEQUENCE [LARGE SCALE GENOMIC DNA]</scope>
    <source>
        <strain evidence="2 3">NS226</strain>
    </source>
</reference>
<name>A0A175R741_9HYPH</name>
<comment type="caution">
    <text evidence="2">The sequence shown here is derived from an EMBL/GenBank/DDBJ whole genome shotgun (WGS) entry which is preliminary data.</text>
</comment>